<evidence type="ECO:0000256" key="3">
    <source>
        <dbReference type="ARBA" id="ARBA00022630"/>
    </source>
</evidence>
<dbReference type="InterPro" id="IPR006089">
    <property type="entry name" value="Acyl-CoA_DH_CS"/>
</dbReference>
<dbReference type="FunFam" id="2.40.110.10:FF:000002">
    <property type="entry name" value="Acyl-CoA dehydrogenase fadE12"/>
    <property type="match status" value="1"/>
</dbReference>
<dbReference type="PROSITE" id="PS00072">
    <property type="entry name" value="ACYL_COA_DH_1"/>
    <property type="match status" value="1"/>
</dbReference>
<keyword evidence="5 6" id="KW-0560">Oxidoreductase</keyword>
<protein>
    <submittedName>
        <fullName evidence="10">Acyl-CoA dehydrogenase family protein</fullName>
    </submittedName>
</protein>
<dbReference type="EMBL" id="CP127294">
    <property type="protein sequence ID" value="WIX75226.1"/>
    <property type="molecule type" value="Genomic_DNA"/>
</dbReference>
<evidence type="ECO:0000256" key="1">
    <source>
        <dbReference type="ARBA" id="ARBA00001974"/>
    </source>
</evidence>
<evidence type="ECO:0000256" key="6">
    <source>
        <dbReference type="RuleBase" id="RU362125"/>
    </source>
</evidence>
<comment type="cofactor">
    <cofactor evidence="1 6">
        <name>FAD</name>
        <dbReference type="ChEBI" id="CHEBI:57692"/>
    </cofactor>
</comment>
<dbReference type="Gene3D" id="2.40.110.10">
    <property type="entry name" value="Butyryl-CoA Dehydrogenase, subunit A, domain 2"/>
    <property type="match status" value="1"/>
</dbReference>
<dbReference type="SUPFAM" id="SSF56645">
    <property type="entry name" value="Acyl-CoA dehydrogenase NM domain-like"/>
    <property type="match status" value="1"/>
</dbReference>
<dbReference type="InterPro" id="IPR013786">
    <property type="entry name" value="AcylCoA_DH/ox_N"/>
</dbReference>
<evidence type="ECO:0000256" key="5">
    <source>
        <dbReference type="ARBA" id="ARBA00023002"/>
    </source>
</evidence>
<dbReference type="Pfam" id="PF00441">
    <property type="entry name" value="Acyl-CoA_dh_1"/>
    <property type="match status" value="1"/>
</dbReference>
<feature type="domain" description="Acyl-CoA dehydrogenase/oxidase N-terminal" evidence="9">
    <location>
        <begin position="7"/>
        <end position="121"/>
    </location>
</feature>
<dbReference type="FunFam" id="1.20.140.10:FF:000001">
    <property type="entry name" value="Acyl-CoA dehydrogenase"/>
    <property type="match status" value="1"/>
</dbReference>
<evidence type="ECO:0000259" key="8">
    <source>
        <dbReference type="Pfam" id="PF02770"/>
    </source>
</evidence>
<dbReference type="GO" id="GO:0003995">
    <property type="term" value="F:acyl-CoA dehydrogenase activity"/>
    <property type="evidence" value="ECO:0007669"/>
    <property type="project" value="InterPro"/>
</dbReference>
<organism evidence="10 11">
    <name type="scientific">Amycolatopsis carbonis</name>
    <dbReference type="NCBI Taxonomy" id="715471"/>
    <lineage>
        <taxon>Bacteria</taxon>
        <taxon>Bacillati</taxon>
        <taxon>Actinomycetota</taxon>
        <taxon>Actinomycetes</taxon>
        <taxon>Pseudonocardiales</taxon>
        <taxon>Pseudonocardiaceae</taxon>
        <taxon>Amycolatopsis</taxon>
    </lineage>
</organism>
<dbReference type="InterPro" id="IPR009075">
    <property type="entry name" value="AcylCo_DH/oxidase_C"/>
</dbReference>
<evidence type="ECO:0000256" key="2">
    <source>
        <dbReference type="ARBA" id="ARBA00009347"/>
    </source>
</evidence>
<keyword evidence="4 6" id="KW-0274">FAD</keyword>
<dbReference type="PANTHER" id="PTHR43884:SF12">
    <property type="entry name" value="ISOVALERYL-COA DEHYDROGENASE, MITOCHONDRIAL-RELATED"/>
    <property type="match status" value="1"/>
</dbReference>
<evidence type="ECO:0000259" key="7">
    <source>
        <dbReference type="Pfam" id="PF00441"/>
    </source>
</evidence>
<sequence length="384" mass="42089">MQRQLFTADHEAYRELVREFTAREVVPNLERWDADRLIDREVWRAAGKQGVIGLAVPEEHGGAGQPDYRYRVVVAEELARVGAASLHSSFGLQDDIIIPYVQDLGTDEQRRKWLPGMASGELIGAIAMTEPGAGSDLQGVCTTAVRDGGEWVLNGQKTFITSGINADFVIVVARTDPAAGSRGFSLIVVEDGTPGFTRGRKLDKVGLQAQDTAELFFSDVRVPVANLLGTEGRGFAHLMERLPRERMSIAVGSLASVDAVFAETREYCFSRKAFGRPIGDFQNTRFVLAEIATERDVTAAYLDACVHELNAGTLTAVDAAKAKWWASELQKRVVDRCVQLHGGYGYMLEYPVARAFVDSRIQTIYGGTTEIMKEIIGRDLATGN</sequence>
<dbReference type="InterPro" id="IPR009100">
    <property type="entry name" value="AcylCoA_DH/oxidase_NM_dom_sf"/>
</dbReference>
<accession>A0A9Y2I9M1</accession>
<dbReference type="Proteomes" id="UP001236014">
    <property type="component" value="Chromosome"/>
</dbReference>
<dbReference type="InterPro" id="IPR006091">
    <property type="entry name" value="Acyl-CoA_Oxase/DH_mid-dom"/>
</dbReference>
<reference evidence="10 11" key="1">
    <citation type="submission" date="2023-06" db="EMBL/GenBank/DDBJ databases">
        <authorList>
            <person name="Oyuntsetseg B."/>
            <person name="Kim S.B."/>
        </authorList>
    </citation>
    <scope>NUCLEOTIDE SEQUENCE [LARGE SCALE GENOMIC DNA]</scope>
    <source>
        <strain evidence="10 11">2-15</strain>
    </source>
</reference>
<feature type="domain" description="Acyl-CoA oxidase/dehydrogenase middle" evidence="8">
    <location>
        <begin position="125"/>
        <end position="220"/>
    </location>
</feature>
<keyword evidence="3 6" id="KW-0285">Flavoprotein</keyword>
<dbReference type="Gene3D" id="1.20.140.10">
    <property type="entry name" value="Butyryl-CoA Dehydrogenase, subunit A, domain 3"/>
    <property type="match status" value="1"/>
</dbReference>
<dbReference type="KEGG" id="acab:QRX50_27215"/>
<dbReference type="PROSITE" id="PS00073">
    <property type="entry name" value="ACYL_COA_DH_2"/>
    <property type="match status" value="1"/>
</dbReference>
<gene>
    <name evidence="10" type="ORF">QRX50_27215</name>
</gene>
<dbReference type="SUPFAM" id="SSF47203">
    <property type="entry name" value="Acyl-CoA dehydrogenase C-terminal domain-like"/>
    <property type="match status" value="1"/>
</dbReference>
<dbReference type="Gene3D" id="1.10.540.10">
    <property type="entry name" value="Acyl-CoA dehydrogenase/oxidase, N-terminal domain"/>
    <property type="match status" value="1"/>
</dbReference>
<evidence type="ECO:0000313" key="10">
    <source>
        <dbReference type="EMBL" id="WIX75226.1"/>
    </source>
</evidence>
<feature type="domain" description="Acyl-CoA dehydrogenase/oxidase C-terminal" evidence="7">
    <location>
        <begin position="232"/>
        <end position="380"/>
    </location>
</feature>
<proteinExistence type="inferred from homology"/>
<dbReference type="RefSeq" id="WP_285966002.1">
    <property type="nucleotide sequence ID" value="NZ_CP127294.1"/>
</dbReference>
<evidence type="ECO:0000256" key="4">
    <source>
        <dbReference type="ARBA" id="ARBA00022827"/>
    </source>
</evidence>
<dbReference type="PANTHER" id="PTHR43884">
    <property type="entry name" value="ACYL-COA DEHYDROGENASE"/>
    <property type="match status" value="1"/>
</dbReference>
<dbReference type="InterPro" id="IPR037069">
    <property type="entry name" value="AcylCoA_DH/ox_N_sf"/>
</dbReference>
<dbReference type="Pfam" id="PF02771">
    <property type="entry name" value="Acyl-CoA_dh_N"/>
    <property type="match status" value="1"/>
</dbReference>
<comment type="similarity">
    <text evidence="2 6">Belongs to the acyl-CoA dehydrogenase family.</text>
</comment>
<name>A0A9Y2I9M1_9PSEU</name>
<dbReference type="InterPro" id="IPR046373">
    <property type="entry name" value="Acyl-CoA_Oxase/DH_mid-dom_sf"/>
</dbReference>
<evidence type="ECO:0000259" key="9">
    <source>
        <dbReference type="Pfam" id="PF02771"/>
    </source>
</evidence>
<dbReference type="AlphaFoldDB" id="A0A9Y2I9M1"/>
<dbReference type="InterPro" id="IPR036250">
    <property type="entry name" value="AcylCo_DH-like_C"/>
</dbReference>
<evidence type="ECO:0000313" key="11">
    <source>
        <dbReference type="Proteomes" id="UP001236014"/>
    </source>
</evidence>
<keyword evidence="11" id="KW-1185">Reference proteome</keyword>
<dbReference type="Pfam" id="PF02770">
    <property type="entry name" value="Acyl-CoA_dh_M"/>
    <property type="match status" value="1"/>
</dbReference>
<dbReference type="GO" id="GO:0050660">
    <property type="term" value="F:flavin adenine dinucleotide binding"/>
    <property type="evidence" value="ECO:0007669"/>
    <property type="project" value="InterPro"/>
</dbReference>